<feature type="region of interest" description="Disordered" evidence="1">
    <location>
        <begin position="158"/>
        <end position="181"/>
    </location>
</feature>
<gene>
    <name evidence="2" type="ORF">KIPB_010622</name>
</gene>
<feature type="region of interest" description="Disordered" evidence="1">
    <location>
        <begin position="325"/>
        <end position="344"/>
    </location>
</feature>
<dbReference type="AlphaFoldDB" id="A0A9K3D4C0"/>
<dbReference type="EMBL" id="BDIP01004021">
    <property type="protein sequence ID" value="GIQ88382.1"/>
    <property type="molecule type" value="Genomic_DNA"/>
</dbReference>
<name>A0A9K3D4C0_9EUKA</name>
<dbReference type="Proteomes" id="UP000265618">
    <property type="component" value="Unassembled WGS sequence"/>
</dbReference>
<feature type="compositionally biased region" description="Low complexity" evidence="1">
    <location>
        <begin position="246"/>
        <end position="266"/>
    </location>
</feature>
<feature type="region of interest" description="Disordered" evidence="1">
    <location>
        <begin position="246"/>
        <end position="293"/>
    </location>
</feature>
<feature type="compositionally biased region" description="Low complexity" evidence="1">
    <location>
        <begin position="58"/>
        <end position="71"/>
    </location>
</feature>
<feature type="compositionally biased region" description="Basic and acidic residues" evidence="1">
    <location>
        <begin position="1"/>
        <end position="26"/>
    </location>
</feature>
<organism evidence="2 3">
    <name type="scientific">Kipferlia bialata</name>
    <dbReference type="NCBI Taxonomy" id="797122"/>
    <lineage>
        <taxon>Eukaryota</taxon>
        <taxon>Metamonada</taxon>
        <taxon>Carpediemonas-like organisms</taxon>
        <taxon>Kipferlia</taxon>
    </lineage>
</organism>
<reference evidence="2 3" key="1">
    <citation type="journal article" date="2018" name="PLoS ONE">
        <title>The draft genome of Kipferlia bialata reveals reductive genome evolution in fornicate parasites.</title>
        <authorList>
            <person name="Tanifuji G."/>
            <person name="Takabayashi S."/>
            <person name="Kume K."/>
            <person name="Takagi M."/>
            <person name="Nakayama T."/>
            <person name="Kamikawa R."/>
            <person name="Inagaki Y."/>
            <person name="Hashimoto T."/>
        </authorList>
    </citation>
    <scope>NUCLEOTIDE SEQUENCE [LARGE SCALE GENOMIC DNA]</scope>
    <source>
        <strain evidence="2">NY0173</strain>
    </source>
</reference>
<feature type="compositionally biased region" description="Basic residues" evidence="1">
    <location>
        <begin position="110"/>
        <end position="119"/>
    </location>
</feature>
<sequence>MQQKKMQQDKKWHERERERESERDYMHTPVHRSSLSVSRYLPQSLSLSSELSGNRYSPHLSHFSHSPSPLLREGQVERGRDRRLSDPSQLGLSVSRDGEVSMSPRYSRVTPRHHLRTPTHRPVSMSPSPSLSLSLTESLSAWWMHPLSLSLSCSMGGARDGSMGRERQDHSGMRVETMRDNSPEEIEEILANPQYQGVIERQEKEEKRRAEQNQTMSMHDHHDSAMMALIECILLYIVSYRLTNSGLDSTSPSSSPSASPSVGSFGTAYPVPPSLSTRGPPAPSLGDMQGRPTQMAVGRNKRGIYVARETGCDVCLMSGASLSGSRDTGRGPITQERHHRRKRQDPAVVVLESLLSTLGPTLSLAGGGIRGAGSEAQGEGTREGVLTLASLGYVLHALQGELPPLLQQRERDMVARSIRRGDCSSDGGIRLNVFSVLTDAVAIMRNLPTITRALWQSRATLLKEVGGGTGDGCWSCSAPEGGSYPQPRSVNGDEYTQFNGGVGSSLTSLETDSLFADSLRAHPTPVGMGATMGGYGEEPTEDASLGANPHIPCNSRTHRMLGEVERCLWYCSGDATSSPGVFKSFRPPQPLLCTVPILLEARTRLSDLSYEYQYQYQYQYNGDAVDDDASFARDCTPPPAKG</sequence>
<evidence type="ECO:0000313" key="3">
    <source>
        <dbReference type="Proteomes" id="UP000265618"/>
    </source>
</evidence>
<evidence type="ECO:0000313" key="2">
    <source>
        <dbReference type="EMBL" id="GIQ88382.1"/>
    </source>
</evidence>
<accession>A0A9K3D4C0</accession>
<proteinExistence type="predicted"/>
<feature type="compositionally biased region" description="Basic and acidic residues" evidence="1">
    <location>
        <begin position="162"/>
        <end position="181"/>
    </location>
</feature>
<evidence type="ECO:0000256" key="1">
    <source>
        <dbReference type="SAM" id="MobiDB-lite"/>
    </source>
</evidence>
<feature type="compositionally biased region" description="Basic and acidic residues" evidence="1">
    <location>
        <begin position="74"/>
        <end position="85"/>
    </location>
</feature>
<feature type="region of interest" description="Disordered" evidence="1">
    <location>
        <begin position="1"/>
        <end position="38"/>
    </location>
</feature>
<feature type="region of interest" description="Disordered" evidence="1">
    <location>
        <begin position="58"/>
        <end position="129"/>
    </location>
</feature>
<protein>
    <submittedName>
        <fullName evidence="2">Uncharacterized protein</fullName>
    </submittedName>
</protein>
<keyword evidence="3" id="KW-1185">Reference proteome</keyword>
<comment type="caution">
    <text evidence="2">The sequence shown here is derived from an EMBL/GenBank/DDBJ whole genome shotgun (WGS) entry which is preliminary data.</text>
</comment>